<reference evidence="1" key="2">
    <citation type="submission" date="2023-05" db="EMBL/GenBank/DDBJ databases">
        <authorList>
            <person name="Fouks B."/>
        </authorList>
    </citation>
    <scope>NUCLEOTIDE SEQUENCE</scope>
    <source>
        <strain evidence="1">Stay&amp;Tobe</strain>
        <tissue evidence="1">Testes</tissue>
    </source>
</reference>
<reference evidence="1" key="1">
    <citation type="journal article" date="2023" name="IScience">
        <title>Live-bearing cockroach genome reveals convergent evolutionary mechanisms linked to viviparity in insects and beyond.</title>
        <authorList>
            <person name="Fouks B."/>
            <person name="Harrison M.C."/>
            <person name="Mikhailova A.A."/>
            <person name="Marchal E."/>
            <person name="English S."/>
            <person name="Carruthers M."/>
            <person name="Jennings E.C."/>
            <person name="Chiamaka E.L."/>
            <person name="Frigard R.A."/>
            <person name="Pippel M."/>
            <person name="Attardo G.M."/>
            <person name="Benoit J.B."/>
            <person name="Bornberg-Bauer E."/>
            <person name="Tobe S.S."/>
        </authorList>
    </citation>
    <scope>NUCLEOTIDE SEQUENCE</scope>
    <source>
        <strain evidence="1">Stay&amp;Tobe</strain>
    </source>
</reference>
<accession>A0AAD8EDE5</accession>
<proteinExistence type="predicted"/>
<feature type="non-terminal residue" evidence="1">
    <location>
        <position position="65"/>
    </location>
</feature>
<dbReference type="Proteomes" id="UP001233999">
    <property type="component" value="Unassembled WGS sequence"/>
</dbReference>
<feature type="non-terminal residue" evidence="1">
    <location>
        <position position="1"/>
    </location>
</feature>
<evidence type="ECO:0000313" key="2">
    <source>
        <dbReference type="Proteomes" id="UP001233999"/>
    </source>
</evidence>
<keyword evidence="2" id="KW-1185">Reference proteome</keyword>
<comment type="caution">
    <text evidence="1">The sequence shown here is derived from an EMBL/GenBank/DDBJ whole genome shotgun (WGS) entry which is preliminary data.</text>
</comment>
<protein>
    <submittedName>
        <fullName evidence="1">Uncharacterized protein</fullName>
    </submittedName>
</protein>
<dbReference type="AlphaFoldDB" id="A0AAD8EDE5"/>
<dbReference type="EMBL" id="JASPKZ010007251">
    <property type="protein sequence ID" value="KAJ9585717.1"/>
    <property type="molecule type" value="Genomic_DNA"/>
</dbReference>
<name>A0AAD8EDE5_DIPPU</name>
<sequence length="65" mass="7850">FPNYKFKFSHAVQNRVRKDGPPSYPASALRRDTEYHCRFGFRIPNNFVGSNSRYRMNFLWLEFSK</sequence>
<gene>
    <name evidence="1" type="ORF">L9F63_002507</name>
</gene>
<evidence type="ECO:0000313" key="1">
    <source>
        <dbReference type="EMBL" id="KAJ9585717.1"/>
    </source>
</evidence>
<organism evidence="1 2">
    <name type="scientific">Diploptera punctata</name>
    <name type="common">Pacific beetle cockroach</name>
    <dbReference type="NCBI Taxonomy" id="6984"/>
    <lineage>
        <taxon>Eukaryota</taxon>
        <taxon>Metazoa</taxon>
        <taxon>Ecdysozoa</taxon>
        <taxon>Arthropoda</taxon>
        <taxon>Hexapoda</taxon>
        <taxon>Insecta</taxon>
        <taxon>Pterygota</taxon>
        <taxon>Neoptera</taxon>
        <taxon>Polyneoptera</taxon>
        <taxon>Dictyoptera</taxon>
        <taxon>Blattodea</taxon>
        <taxon>Blaberoidea</taxon>
        <taxon>Blaberidae</taxon>
        <taxon>Diplopterinae</taxon>
        <taxon>Diploptera</taxon>
    </lineage>
</organism>